<comment type="caution">
    <text evidence="2">The sequence shown here is derived from an EMBL/GenBank/DDBJ whole genome shotgun (WGS) entry which is preliminary data.</text>
</comment>
<comment type="similarity">
    <text evidence="1">Belongs to the HesB/IscA family.</text>
</comment>
<organism evidence="2 3">
    <name type="scientific">Hohenbuehelia grisea</name>
    <dbReference type="NCBI Taxonomy" id="104357"/>
    <lineage>
        <taxon>Eukaryota</taxon>
        <taxon>Fungi</taxon>
        <taxon>Dikarya</taxon>
        <taxon>Basidiomycota</taxon>
        <taxon>Agaricomycotina</taxon>
        <taxon>Agaricomycetes</taxon>
        <taxon>Agaricomycetidae</taxon>
        <taxon>Agaricales</taxon>
        <taxon>Pleurotineae</taxon>
        <taxon>Pleurotaceae</taxon>
        <taxon>Hohenbuehelia</taxon>
    </lineage>
</organism>
<dbReference type="EMBL" id="JASNQZ010000006">
    <property type="protein sequence ID" value="KAL0956228.1"/>
    <property type="molecule type" value="Genomic_DNA"/>
</dbReference>
<dbReference type="Gene3D" id="2.60.300.12">
    <property type="entry name" value="HesB-like domain"/>
    <property type="match status" value="1"/>
</dbReference>
<proteinExistence type="inferred from homology"/>
<evidence type="ECO:0008006" key="4">
    <source>
        <dbReference type="Google" id="ProtNLM"/>
    </source>
</evidence>
<gene>
    <name evidence="2" type="ORF">HGRIS_002384</name>
</gene>
<evidence type="ECO:0000313" key="2">
    <source>
        <dbReference type="EMBL" id="KAL0956228.1"/>
    </source>
</evidence>
<dbReference type="PANTHER" id="PTHR43011">
    <property type="entry name" value="IRON-SULFUR CLUSTER ASSEMBLY 2 HOMOLOG, MITOCHONDRIAL"/>
    <property type="match status" value="1"/>
</dbReference>
<keyword evidence="3" id="KW-1185">Reference proteome</keyword>
<dbReference type="Proteomes" id="UP001556367">
    <property type="component" value="Unassembled WGS sequence"/>
</dbReference>
<evidence type="ECO:0000256" key="1">
    <source>
        <dbReference type="ARBA" id="ARBA00006718"/>
    </source>
</evidence>
<name>A0ABR3JLQ1_9AGAR</name>
<accession>A0ABR3JLQ1</accession>
<dbReference type="PANTHER" id="PTHR43011:SF1">
    <property type="entry name" value="IRON-SULFUR CLUSTER ASSEMBLY 2 HOMOLOG, MITOCHONDRIAL"/>
    <property type="match status" value="1"/>
</dbReference>
<dbReference type="SUPFAM" id="SSF89360">
    <property type="entry name" value="HesB-like domain"/>
    <property type="match status" value="1"/>
</dbReference>
<protein>
    <recommendedName>
        <fullName evidence="4">FeS cluster biogenesis domain-containing protein</fullName>
    </recommendedName>
</protein>
<dbReference type="InterPro" id="IPR035903">
    <property type="entry name" value="HesB-like_dom_sf"/>
</dbReference>
<evidence type="ECO:0000313" key="3">
    <source>
        <dbReference type="Proteomes" id="UP001556367"/>
    </source>
</evidence>
<reference evidence="3" key="1">
    <citation type="submission" date="2024-06" db="EMBL/GenBank/DDBJ databases">
        <title>Multi-omics analyses provide insights into the biosynthesis of the anticancer antibiotic pleurotin in Hohenbuehelia grisea.</title>
        <authorList>
            <person name="Weaver J.A."/>
            <person name="Alberti F."/>
        </authorList>
    </citation>
    <scope>NUCLEOTIDE SEQUENCE [LARGE SCALE GENOMIC DNA]</scope>
    <source>
        <strain evidence="3">T-177</strain>
    </source>
</reference>
<sequence>MSSNRIAAALLQRASRNFATSSGTSHAHLRSWYNVQQRRHLSTTLCRRAAAPAVPPAKSTVLLTSPTQHDIDEQELDAELIPPQNAKLGITDRAAEQLRAISTRERDPEAALRITVESGGCHGYQYKMALATSREPDD</sequence>